<dbReference type="PIRSF" id="PIRSF001296">
    <property type="entry name" value="K_ATPase_KdpC"/>
    <property type="match status" value="1"/>
</dbReference>
<keyword evidence="4 11" id="KW-0812">Transmembrane</keyword>
<dbReference type="PANTHER" id="PTHR30042">
    <property type="entry name" value="POTASSIUM-TRANSPORTING ATPASE C CHAIN"/>
    <property type="match status" value="1"/>
</dbReference>
<organism evidence="13 14">
    <name type="scientific">Belnapia rosea</name>
    <dbReference type="NCBI Taxonomy" id="938405"/>
    <lineage>
        <taxon>Bacteria</taxon>
        <taxon>Pseudomonadati</taxon>
        <taxon>Pseudomonadota</taxon>
        <taxon>Alphaproteobacteria</taxon>
        <taxon>Acetobacterales</taxon>
        <taxon>Roseomonadaceae</taxon>
        <taxon>Belnapia</taxon>
    </lineage>
</organism>
<dbReference type="AlphaFoldDB" id="A0A1G6KT85"/>
<dbReference type="RefSeq" id="WP_090660372.1">
    <property type="nucleotide sequence ID" value="NZ_FMZX01000001.1"/>
</dbReference>
<evidence type="ECO:0000313" key="14">
    <source>
        <dbReference type="Proteomes" id="UP000198925"/>
    </source>
</evidence>
<comment type="subcellular location">
    <subcellularLocation>
        <location evidence="11">Cell membrane</location>
        <topology evidence="11">Single-pass membrane protein</topology>
    </subcellularLocation>
</comment>
<dbReference type="GO" id="GO:0005886">
    <property type="term" value="C:plasma membrane"/>
    <property type="evidence" value="ECO:0007669"/>
    <property type="project" value="UniProtKB-SubCell"/>
</dbReference>
<dbReference type="HAMAP" id="MF_00276">
    <property type="entry name" value="KdpC"/>
    <property type="match status" value="1"/>
</dbReference>
<evidence type="ECO:0000256" key="2">
    <source>
        <dbReference type="ARBA" id="ARBA00022475"/>
    </source>
</evidence>
<keyword evidence="6 11" id="KW-0067">ATP-binding</keyword>
<proteinExistence type="inferred from homology"/>
<evidence type="ECO:0000256" key="9">
    <source>
        <dbReference type="ARBA" id="ARBA00023065"/>
    </source>
</evidence>
<keyword evidence="1 11" id="KW-0813">Transport</keyword>
<evidence type="ECO:0000313" key="13">
    <source>
        <dbReference type="EMBL" id="SDC34312.1"/>
    </source>
</evidence>
<dbReference type="InterPro" id="IPR003820">
    <property type="entry name" value="KdpC"/>
</dbReference>
<evidence type="ECO:0000256" key="3">
    <source>
        <dbReference type="ARBA" id="ARBA00022538"/>
    </source>
</evidence>
<dbReference type="Proteomes" id="UP000198925">
    <property type="component" value="Unassembled WGS sequence"/>
</dbReference>
<keyword evidence="7 11" id="KW-0630">Potassium</keyword>
<keyword evidence="8 11" id="KW-1133">Transmembrane helix</keyword>
<protein>
    <recommendedName>
        <fullName evidence="11">Potassium-transporting ATPase KdpC subunit</fullName>
    </recommendedName>
    <alternativeName>
        <fullName evidence="11">ATP phosphohydrolase [potassium-transporting] C chain</fullName>
    </alternativeName>
    <alternativeName>
        <fullName evidence="11">Potassium-binding and translocating subunit C</fullName>
    </alternativeName>
    <alternativeName>
        <fullName evidence="11">Potassium-translocating ATPase C chain</fullName>
    </alternativeName>
</protein>
<keyword evidence="2 11" id="KW-1003">Cell membrane</keyword>
<evidence type="ECO:0000256" key="6">
    <source>
        <dbReference type="ARBA" id="ARBA00022840"/>
    </source>
</evidence>
<evidence type="ECO:0000256" key="10">
    <source>
        <dbReference type="ARBA" id="ARBA00023136"/>
    </source>
</evidence>
<dbReference type="EMBL" id="FMZX01000001">
    <property type="protein sequence ID" value="SDC34312.1"/>
    <property type="molecule type" value="Genomic_DNA"/>
</dbReference>
<dbReference type="PANTHER" id="PTHR30042:SF2">
    <property type="entry name" value="POTASSIUM-TRANSPORTING ATPASE KDPC SUBUNIT"/>
    <property type="match status" value="1"/>
</dbReference>
<name>A0A1G6KT85_9PROT</name>
<comment type="function">
    <text evidence="11">Part of the high-affinity ATP-driven potassium transport (or Kdp) system, which catalyzes the hydrolysis of ATP coupled with the electrogenic transport of potassium into the cytoplasm. This subunit acts as a catalytic chaperone that increases the ATP-binding affinity of the ATP-hydrolyzing subunit KdpB by the formation of a transient KdpB/KdpC/ATP ternary complex.</text>
</comment>
<evidence type="ECO:0000256" key="1">
    <source>
        <dbReference type="ARBA" id="ARBA00022448"/>
    </source>
</evidence>
<reference evidence="13 14" key="1">
    <citation type="submission" date="2016-10" db="EMBL/GenBank/DDBJ databases">
        <authorList>
            <person name="de Groot N.N."/>
        </authorList>
    </citation>
    <scope>NUCLEOTIDE SEQUENCE [LARGE SCALE GENOMIC DNA]</scope>
    <source>
        <strain evidence="13 14">CPCC 100156</strain>
    </source>
</reference>
<feature type="region of interest" description="Disordered" evidence="12">
    <location>
        <begin position="66"/>
        <end position="96"/>
    </location>
</feature>
<comment type="subunit">
    <text evidence="11">The system is composed of three essential subunits: KdpA, KdpB and KdpC.</text>
</comment>
<keyword evidence="3 11" id="KW-0633">Potassium transport</keyword>
<dbReference type="STRING" id="938405.SAMN02927895_00938"/>
<keyword evidence="9 11" id="KW-0406">Ion transport</keyword>
<accession>A0A1G6KT85</accession>
<evidence type="ECO:0000256" key="4">
    <source>
        <dbReference type="ARBA" id="ARBA00022692"/>
    </source>
</evidence>
<dbReference type="NCBIfam" id="TIGR00681">
    <property type="entry name" value="kdpC"/>
    <property type="match status" value="1"/>
</dbReference>
<evidence type="ECO:0000256" key="5">
    <source>
        <dbReference type="ARBA" id="ARBA00022741"/>
    </source>
</evidence>
<keyword evidence="14" id="KW-1185">Reference proteome</keyword>
<evidence type="ECO:0000256" key="11">
    <source>
        <dbReference type="HAMAP-Rule" id="MF_00276"/>
    </source>
</evidence>
<dbReference type="NCBIfam" id="NF001454">
    <property type="entry name" value="PRK00315.1"/>
    <property type="match status" value="1"/>
</dbReference>
<evidence type="ECO:0000256" key="8">
    <source>
        <dbReference type="ARBA" id="ARBA00022989"/>
    </source>
</evidence>
<keyword evidence="5 11" id="KW-0547">Nucleotide-binding</keyword>
<evidence type="ECO:0000256" key="7">
    <source>
        <dbReference type="ARBA" id="ARBA00022958"/>
    </source>
</evidence>
<dbReference type="GO" id="GO:0005524">
    <property type="term" value="F:ATP binding"/>
    <property type="evidence" value="ECO:0007669"/>
    <property type="project" value="UniProtKB-UniRule"/>
</dbReference>
<feature type="compositionally biased region" description="Low complexity" evidence="12">
    <location>
        <begin position="84"/>
        <end position="96"/>
    </location>
</feature>
<comment type="similarity">
    <text evidence="11">Belongs to the KdpC family.</text>
</comment>
<keyword evidence="10 11" id="KW-0472">Membrane</keyword>
<dbReference type="GO" id="GO:0008556">
    <property type="term" value="F:P-type potassium transmembrane transporter activity"/>
    <property type="evidence" value="ECO:0007669"/>
    <property type="project" value="InterPro"/>
</dbReference>
<dbReference type="Pfam" id="PF02669">
    <property type="entry name" value="KdpC"/>
    <property type="match status" value="1"/>
</dbReference>
<sequence length="195" mass="20186">MNAYLRPAFAVVGMATLLCGLALPLGFTGVAQLAFPVQAHGSLLERDGKLIGSMLLGQQFTGDRYFHPRPSATTEADPAKPGSTRPAPYNAAASAASQMAPTSATLAKVLKERVAAEGAAPVPADAVTASGSGLDPHISLENAARQVARIAAARGLPEVRVRSLLAQHAEGRELGLFGESRANVLVLNLALDDLR</sequence>
<gene>
    <name evidence="11" type="primary">kdpC</name>
    <name evidence="13" type="ORF">SAMN04487779_1001639</name>
</gene>
<evidence type="ECO:0000256" key="12">
    <source>
        <dbReference type="SAM" id="MobiDB-lite"/>
    </source>
</evidence>